<name>A0A8S0Q131_OLEEU</name>
<dbReference type="EC" id="2.7.13.3" evidence="2"/>
<dbReference type="PANTHER" id="PTHR43719:SF75">
    <property type="entry name" value="HISTIDINE KINASE CKI1"/>
    <property type="match status" value="1"/>
</dbReference>
<accession>A0A8S0Q131</accession>
<reference evidence="5 6" key="1">
    <citation type="submission" date="2019-12" db="EMBL/GenBank/DDBJ databases">
        <authorList>
            <person name="Alioto T."/>
            <person name="Alioto T."/>
            <person name="Gomez Garrido J."/>
        </authorList>
    </citation>
    <scope>NUCLEOTIDE SEQUENCE [LARGE SCALE GENOMIC DNA]</scope>
</reference>
<evidence type="ECO:0000256" key="2">
    <source>
        <dbReference type="ARBA" id="ARBA00012438"/>
    </source>
</evidence>
<keyword evidence="3" id="KW-0597">Phosphoprotein</keyword>
<keyword evidence="5" id="KW-0418">Kinase</keyword>
<feature type="transmembrane region" description="Helical" evidence="4">
    <location>
        <begin position="82"/>
        <end position="104"/>
    </location>
</feature>
<evidence type="ECO:0000256" key="4">
    <source>
        <dbReference type="SAM" id="Phobius"/>
    </source>
</evidence>
<protein>
    <recommendedName>
        <fullName evidence="2">histidine kinase</fullName>
        <ecNumber evidence="2">2.7.13.3</ecNumber>
    </recommendedName>
</protein>
<keyword evidence="6" id="KW-1185">Reference proteome</keyword>
<keyword evidence="4" id="KW-1133">Transmembrane helix</keyword>
<evidence type="ECO:0000313" key="5">
    <source>
        <dbReference type="EMBL" id="CAA2959909.1"/>
    </source>
</evidence>
<evidence type="ECO:0000256" key="3">
    <source>
        <dbReference type="ARBA" id="ARBA00022553"/>
    </source>
</evidence>
<keyword evidence="5" id="KW-0808">Transferase</keyword>
<dbReference type="EMBL" id="CACTIH010000353">
    <property type="protein sequence ID" value="CAA2959909.1"/>
    <property type="molecule type" value="Genomic_DNA"/>
</dbReference>
<dbReference type="Gramene" id="OE9A001258T1">
    <property type="protein sequence ID" value="OE9A001258C1"/>
    <property type="gene ID" value="OE9A001258"/>
</dbReference>
<keyword evidence="4" id="KW-0812">Transmembrane</keyword>
<dbReference type="AlphaFoldDB" id="A0A8S0Q131"/>
<dbReference type="InterPro" id="IPR050956">
    <property type="entry name" value="2C_system_His_kinase"/>
</dbReference>
<gene>
    <name evidence="5" type="ORF">OLEA9_A001258</name>
</gene>
<dbReference type="OrthoDB" id="60033at2759"/>
<proteinExistence type="predicted"/>
<organism evidence="5 6">
    <name type="scientific">Olea europaea subsp. europaea</name>
    <dbReference type="NCBI Taxonomy" id="158383"/>
    <lineage>
        <taxon>Eukaryota</taxon>
        <taxon>Viridiplantae</taxon>
        <taxon>Streptophyta</taxon>
        <taxon>Embryophyta</taxon>
        <taxon>Tracheophyta</taxon>
        <taxon>Spermatophyta</taxon>
        <taxon>Magnoliopsida</taxon>
        <taxon>eudicotyledons</taxon>
        <taxon>Gunneridae</taxon>
        <taxon>Pentapetalae</taxon>
        <taxon>asterids</taxon>
        <taxon>lamiids</taxon>
        <taxon>Lamiales</taxon>
        <taxon>Oleaceae</taxon>
        <taxon>Oleeae</taxon>
        <taxon>Olea</taxon>
    </lineage>
</organism>
<evidence type="ECO:0000256" key="1">
    <source>
        <dbReference type="ARBA" id="ARBA00000085"/>
    </source>
</evidence>
<sequence length="217" mass="24046">MKSLSNFFTEIALYNGSLYLRTKDGNVLTGGIPKPRMILNENQVSFQLLSSNGDQVGTVGNVYVLALPENSMVVVIQKNIKFAFVLLMLIFVDMAIIIFTSVPLNVRAAIREMKLCIVLIRQKESTQQAERKNVNKSLAFSSASHNVRASLAGLTGGEIRIVDKETGERETCFRFNAFLGTCTEASMSGNARDDDIEVQGAEPFRDISRAWLNSERT</sequence>
<evidence type="ECO:0000313" key="6">
    <source>
        <dbReference type="Proteomes" id="UP000594638"/>
    </source>
</evidence>
<comment type="catalytic activity">
    <reaction evidence="1">
        <text>ATP + protein L-histidine = ADP + protein N-phospho-L-histidine.</text>
        <dbReference type="EC" id="2.7.13.3"/>
    </reaction>
</comment>
<dbReference type="GO" id="GO:0004673">
    <property type="term" value="F:protein histidine kinase activity"/>
    <property type="evidence" value="ECO:0007669"/>
    <property type="project" value="UniProtKB-EC"/>
</dbReference>
<keyword evidence="4" id="KW-0472">Membrane</keyword>
<dbReference type="PANTHER" id="PTHR43719">
    <property type="entry name" value="TWO-COMPONENT HISTIDINE KINASE"/>
    <property type="match status" value="1"/>
</dbReference>
<comment type="caution">
    <text evidence="5">The sequence shown here is derived from an EMBL/GenBank/DDBJ whole genome shotgun (WGS) entry which is preliminary data.</text>
</comment>
<dbReference type="Proteomes" id="UP000594638">
    <property type="component" value="Unassembled WGS sequence"/>
</dbReference>